<organism evidence="3 4">
    <name type="scientific">Pseudozyma antarctica</name>
    <name type="common">Yeast</name>
    <name type="synonym">Candida antarctica</name>
    <dbReference type="NCBI Taxonomy" id="84753"/>
    <lineage>
        <taxon>Eukaryota</taxon>
        <taxon>Fungi</taxon>
        <taxon>Dikarya</taxon>
        <taxon>Basidiomycota</taxon>
        <taxon>Ustilaginomycotina</taxon>
        <taxon>Ustilaginomycetes</taxon>
        <taxon>Ustilaginales</taxon>
        <taxon>Ustilaginaceae</taxon>
        <taxon>Moesziomyces</taxon>
    </lineage>
</organism>
<keyword evidence="4" id="KW-1185">Reference proteome</keyword>
<dbReference type="GeneID" id="26307470"/>
<accession>A0A081CP25</accession>
<dbReference type="AlphaFoldDB" id="A0A081CP25"/>
<name>A0A081CP25_PSEA2</name>
<feature type="chain" id="PRO_5001756001" description="Secreted protein" evidence="2">
    <location>
        <begin position="23"/>
        <end position="130"/>
    </location>
</feature>
<feature type="compositionally biased region" description="Basic and acidic residues" evidence="1">
    <location>
        <begin position="114"/>
        <end position="130"/>
    </location>
</feature>
<feature type="non-terminal residue" evidence="3">
    <location>
        <position position="130"/>
    </location>
</feature>
<proteinExistence type="predicted"/>
<protein>
    <recommendedName>
        <fullName evidence="5">Secreted protein</fullName>
    </recommendedName>
</protein>
<keyword evidence="2" id="KW-0732">Signal</keyword>
<gene>
    <name evidence="3" type="ORF">PAN0_091d6673</name>
</gene>
<feature type="region of interest" description="Disordered" evidence="1">
    <location>
        <begin position="52"/>
        <end position="130"/>
    </location>
</feature>
<evidence type="ECO:0008006" key="5">
    <source>
        <dbReference type="Google" id="ProtNLM"/>
    </source>
</evidence>
<sequence length="130" mass="13874">MILNKCFIAIAIALALTVPGRADGMSKHSLHGSTRDADIRVGFFVGTNVLQRRSQAGAGTDPGNSFDPNNRGGVPPPVGQIPHHGHEQSLLQRSDHDNHGTGGDPGPGRQPHAALERRAWAHRNDDDNRG</sequence>
<feature type="signal peptide" evidence="2">
    <location>
        <begin position="1"/>
        <end position="22"/>
    </location>
</feature>
<dbReference type="Proteomes" id="UP000053758">
    <property type="component" value="Unassembled WGS sequence"/>
</dbReference>
<evidence type="ECO:0000256" key="2">
    <source>
        <dbReference type="SAM" id="SignalP"/>
    </source>
</evidence>
<dbReference type="HOGENOM" id="CLU_1943079_0_0_1"/>
<evidence type="ECO:0000256" key="1">
    <source>
        <dbReference type="SAM" id="MobiDB-lite"/>
    </source>
</evidence>
<dbReference type="EMBL" id="DF830158">
    <property type="protein sequence ID" value="GAK68421.1"/>
    <property type="molecule type" value="Genomic_DNA"/>
</dbReference>
<reference evidence="4" key="1">
    <citation type="journal article" date="2014" name="Genome Announc.">
        <title>Draft Genome Sequence of the Yeast Pseudozyma antarctica Type Strain JCM10317, a Producer of the Glycolipid Biosurfactants, Mannosylerythritol Lipids.</title>
        <authorList>
            <person name="Saika A."/>
            <person name="Koike H."/>
            <person name="Hori T."/>
            <person name="Fukuoka T."/>
            <person name="Sato S."/>
            <person name="Habe H."/>
            <person name="Kitamoto D."/>
            <person name="Morita T."/>
        </authorList>
    </citation>
    <scope>NUCLEOTIDE SEQUENCE [LARGE SCALE GENOMIC DNA]</scope>
    <source>
        <strain evidence="4">JCM 10317</strain>
    </source>
</reference>
<evidence type="ECO:0000313" key="4">
    <source>
        <dbReference type="Proteomes" id="UP000053758"/>
    </source>
</evidence>
<dbReference type="RefSeq" id="XP_014653375.1">
    <property type="nucleotide sequence ID" value="XM_014797889.1"/>
</dbReference>
<evidence type="ECO:0000313" key="3">
    <source>
        <dbReference type="EMBL" id="GAK68421.1"/>
    </source>
</evidence>